<dbReference type="CDD" id="cd04489">
    <property type="entry name" value="ExoVII_LU_OBF"/>
    <property type="match status" value="1"/>
</dbReference>
<dbReference type="GO" id="GO:0008855">
    <property type="term" value="F:exodeoxyribonuclease VII activity"/>
    <property type="evidence" value="ECO:0007669"/>
    <property type="project" value="InterPro"/>
</dbReference>
<evidence type="ECO:0000256" key="5">
    <source>
        <dbReference type="SAM" id="MobiDB-lite"/>
    </source>
</evidence>
<name>J9H9C4_9ZZZZ</name>
<dbReference type="Pfam" id="PF02601">
    <property type="entry name" value="Exonuc_VII_L"/>
    <property type="match status" value="1"/>
</dbReference>
<dbReference type="EMBL" id="AMCI01000004">
    <property type="protein sequence ID" value="EJX11130.1"/>
    <property type="molecule type" value="Genomic_DNA"/>
</dbReference>
<feature type="domain" description="OB-fold nucleic acid binding" evidence="7">
    <location>
        <begin position="7"/>
        <end position="115"/>
    </location>
</feature>
<dbReference type="GO" id="GO:0009318">
    <property type="term" value="C:exodeoxyribonuclease VII complex"/>
    <property type="evidence" value="ECO:0007669"/>
    <property type="project" value="InterPro"/>
</dbReference>
<dbReference type="Pfam" id="PF13742">
    <property type="entry name" value="tRNA_anti_2"/>
    <property type="match status" value="1"/>
</dbReference>
<dbReference type="GO" id="GO:0003676">
    <property type="term" value="F:nucleic acid binding"/>
    <property type="evidence" value="ECO:0007669"/>
    <property type="project" value="InterPro"/>
</dbReference>
<feature type="domain" description="Exonuclease VII large subunit C-terminal" evidence="6">
    <location>
        <begin position="142"/>
        <end position="452"/>
    </location>
</feature>
<keyword evidence="1" id="KW-0963">Cytoplasm</keyword>
<gene>
    <name evidence="8" type="ORF">EVA_00161</name>
</gene>
<dbReference type="InterPro" id="IPR020579">
    <property type="entry name" value="Exonuc_VII_lsu_C"/>
</dbReference>
<reference evidence="8" key="1">
    <citation type="journal article" date="2012" name="PLoS ONE">
        <title>Gene sets for utilization of primary and secondary nutrition supplies in the distal gut of endangered iberian lynx.</title>
        <authorList>
            <person name="Alcaide M."/>
            <person name="Messina E."/>
            <person name="Richter M."/>
            <person name="Bargiela R."/>
            <person name="Peplies J."/>
            <person name="Huws S.A."/>
            <person name="Newbold C.J."/>
            <person name="Golyshin P.N."/>
            <person name="Simon M.A."/>
            <person name="Lopez G."/>
            <person name="Yakimov M.M."/>
            <person name="Ferrer M."/>
        </authorList>
    </citation>
    <scope>NUCLEOTIDE SEQUENCE</scope>
</reference>
<accession>J9H9C4</accession>
<organism evidence="8">
    <name type="scientific">gut metagenome</name>
    <dbReference type="NCBI Taxonomy" id="749906"/>
    <lineage>
        <taxon>unclassified sequences</taxon>
        <taxon>metagenomes</taxon>
        <taxon>organismal metagenomes</taxon>
    </lineage>
</organism>
<dbReference type="GO" id="GO:0006308">
    <property type="term" value="P:DNA catabolic process"/>
    <property type="evidence" value="ECO:0007669"/>
    <property type="project" value="InterPro"/>
</dbReference>
<proteinExistence type="predicted"/>
<evidence type="ECO:0000313" key="8">
    <source>
        <dbReference type="EMBL" id="EJX11130.1"/>
    </source>
</evidence>
<dbReference type="AlphaFoldDB" id="J9H9C4"/>
<dbReference type="InterPro" id="IPR025824">
    <property type="entry name" value="OB-fold_nuc-bd_dom"/>
</dbReference>
<dbReference type="PANTHER" id="PTHR30008:SF0">
    <property type="entry name" value="EXODEOXYRIBONUCLEASE 7 LARGE SUBUNIT"/>
    <property type="match status" value="1"/>
</dbReference>
<keyword evidence="4" id="KW-0269">Exonuclease</keyword>
<evidence type="ECO:0000256" key="1">
    <source>
        <dbReference type="ARBA" id="ARBA00022490"/>
    </source>
</evidence>
<evidence type="ECO:0000256" key="3">
    <source>
        <dbReference type="ARBA" id="ARBA00022801"/>
    </source>
</evidence>
<keyword evidence="3" id="KW-0378">Hydrolase</keyword>
<feature type="region of interest" description="Disordered" evidence="5">
    <location>
        <begin position="457"/>
        <end position="482"/>
    </location>
</feature>
<dbReference type="PANTHER" id="PTHR30008">
    <property type="entry name" value="EXODEOXYRIBONUCLEASE 7 LARGE SUBUNIT"/>
    <property type="match status" value="1"/>
</dbReference>
<sequence>MNEPRTLSLYELNALVRQSLSACLPDTYWVQAELSDVRSHYSGHCYLEFVQKEPRGNQLIAKARGTIWSNVYRVLKPYFEEATGQAFVAGIKVLVQVSVSFHELYGYSLTVHDIDPTYTLGDMARRRREILQQLEEEGVLTLNKELALPVLAQRIAVISSATAAGYGDFCHQLEQNPYGLVFYPKLFPAVMQGERVEASLIAALDTIYVQRDRWDVVVIIRGGGATSDLSGFDTYALAANCAQFPLPILTGIGHERDDTVIDCVAHTRVKTPTAAAEFLVNHLHTAAEALETCATTLLQSVTLRMEREKARLSTWVEQIPLRVRMRLKEEHYRRERLVRQLDAVLQARQTRERYRLQRCTDRLRTQPSQRLLHEQHRLQTLFDSLQRKVQVGQQREDYRLRLLEQQVKAASPEHLLQRGYSITLKNGRAVTDASLLQPGDELITRLAQGEIRSVVTERKVPDPLSSDDPAAAPSADTASASH</sequence>
<evidence type="ECO:0000259" key="7">
    <source>
        <dbReference type="Pfam" id="PF13742"/>
    </source>
</evidence>
<evidence type="ECO:0000256" key="4">
    <source>
        <dbReference type="ARBA" id="ARBA00022839"/>
    </source>
</evidence>
<dbReference type="NCBIfam" id="TIGR00237">
    <property type="entry name" value="xseA"/>
    <property type="match status" value="1"/>
</dbReference>
<feature type="compositionally biased region" description="Low complexity" evidence="5">
    <location>
        <begin position="462"/>
        <end position="482"/>
    </location>
</feature>
<comment type="caution">
    <text evidence="8">The sequence shown here is derived from an EMBL/GenBank/DDBJ whole genome shotgun (WGS) entry which is preliminary data.</text>
</comment>
<keyword evidence="2" id="KW-0540">Nuclease</keyword>
<dbReference type="InterPro" id="IPR003753">
    <property type="entry name" value="Exonuc_VII_L"/>
</dbReference>
<evidence type="ECO:0000256" key="2">
    <source>
        <dbReference type="ARBA" id="ARBA00022722"/>
    </source>
</evidence>
<evidence type="ECO:0000259" key="6">
    <source>
        <dbReference type="Pfam" id="PF02601"/>
    </source>
</evidence>
<protein>
    <submittedName>
        <fullName evidence="8">Exodeoxyribonuclease VII large subunit</fullName>
    </submittedName>
</protein>